<evidence type="ECO:0000256" key="1">
    <source>
        <dbReference type="ARBA" id="ARBA00004613"/>
    </source>
</evidence>
<sequence>MERTPPPFFTEKQPLLTHPAETEEEEAAEPSLATLQRTASTAQRAYMRAWSRSTSGKWHRRLIFSVTGLLLLVVAFAALSTTTLLVIKNPEVEDPIPIRTSKRVPLEAHIMSKCPDAKDCLHDLILPAMQEVEELVAFRLSFIGSTSDDADDGILCKHGPAECLGNIIELCAAHLYPAPKIYLGFTMCLTREYENIPQEALVADCALEHGMDMAALNRCTVDEDGALAVEALKASFNRSAAAGVTRSCTVRLEEEIRCVRDGGAWRDCPGGAGVEDLVRDVKRLAATGTFAVS</sequence>
<evidence type="ECO:0000256" key="6">
    <source>
        <dbReference type="SAM" id="MobiDB-lite"/>
    </source>
</evidence>
<dbReference type="GO" id="GO:0016671">
    <property type="term" value="F:oxidoreductase activity, acting on a sulfur group of donors, disulfide as acceptor"/>
    <property type="evidence" value="ECO:0007669"/>
    <property type="project" value="InterPro"/>
</dbReference>
<evidence type="ECO:0000313" key="8">
    <source>
        <dbReference type="EMBL" id="CAK3923356.1"/>
    </source>
</evidence>
<evidence type="ECO:0000256" key="5">
    <source>
        <dbReference type="ARBA" id="ARBA00023180"/>
    </source>
</evidence>
<dbReference type="PANTHER" id="PTHR13234:SF8">
    <property type="entry name" value="GAMMA-INTERFERON-INDUCIBLE LYSOSOMAL THIOL REDUCTASE"/>
    <property type="match status" value="1"/>
</dbReference>
<feature type="region of interest" description="Disordered" evidence="6">
    <location>
        <begin position="1"/>
        <end position="32"/>
    </location>
</feature>
<evidence type="ECO:0000256" key="7">
    <source>
        <dbReference type="SAM" id="Phobius"/>
    </source>
</evidence>
<evidence type="ECO:0000256" key="3">
    <source>
        <dbReference type="ARBA" id="ARBA00022525"/>
    </source>
</evidence>
<dbReference type="PANTHER" id="PTHR13234">
    <property type="entry name" value="GAMMA-INTERFERON INDUCIBLE LYSOSOMAL THIOL REDUCTASE GILT"/>
    <property type="match status" value="1"/>
</dbReference>
<dbReference type="InterPro" id="IPR004911">
    <property type="entry name" value="Interferon-induced_GILT"/>
</dbReference>
<name>A0AAI9E937_9PEZI</name>
<gene>
    <name evidence="8" type="ORF">LECACI_7A002811</name>
</gene>
<keyword evidence="9" id="KW-1185">Reference proteome</keyword>
<keyword evidence="3" id="KW-0964">Secreted</keyword>
<comment type="subcellular location">
    <subcellularLocation>
        <location evidence="1">Secreted</location>
    </subcellularLocation>
</comment>
<accession>A0AAI9E937</accession>
<dbReference type="Proteomes" id="UP001296104">
    <property type="component" value="Unassembled WGS sequence"/>
</dbReference>
<dbReference type="EMBL" id="CAVMBE010000013">
    <property type="protein sequence ID" value="CAK3923356.1"/>
    <property type="molecule type" value="Genomic_DNA"/>
</dbReference>
<evidence type="ECO:0008006" key="10">
    <source>
        <dbReference type="Google" id="ProtNLM"/>
    </source>
</evidence>
<protein>
    <recommendedName>
        <fullName evidence="10">Gamma interferon inducible lysosomal thiol reductase</fullName>
    </recommendedName>
</protein>
<comment type="caution">
    <text evidence="8">The sequence shown here is derived from an EMBL/GenBank/DDBJ whole genome shotgun (WGS) entry which is preliminary data.</text>
</comment>
<feature type="transmembrane region" description="Helical" evidence="7">
    <location>
        <begin position="62"/>
        <end position="87"/>
    </location>
</feature>
<keyword evidence="4" id="KW-0732">Signal</keyword>
<keyword evidence="5" id="KW-0325">Glycoprotein</keyword>
<organism evidence="8 9">
    <name type="scientific">Lecanosticta acicola</name>
    <dbReference type="NCBI Taxonomy" id="111012"/>
    <lineage>
        <taxon>Eukaryota</taxon>
        <taxon>Fungi</taxon>
        <taxon>Dikarya</taxon>
        <taxon>Ascomycota</taxon>
        <taxon>Pezizomycotina</taxon>
        <taxon>Dothideomycetes</taxon>
        <taxon>Dothideomycetidae</taxon>
        <taxon>Mycosphaerellales</taxon>
        <taxon>Mycosphaerellaceae</taxon>
        <taxon>Lecanosticta</taxon>
    </lineage>
</organism>
<reference evidence="8" key="1">
    <citation type="submission" date="2023-11" db="EMBL/GenBank/DDBJ databases">
        <authorList>
            <person name="Alioto T."/>
            <person name="Alioto T."/>
            <person name="Gomez Garrido J."/>
        </authorList>
    </citation>
    <scope>NUCLEOTIDE SEQUENCE</scope>
</reference>
<evidence type="ECO:0000256" key="4">
    <source>
        <dbReference type="ARBA" id="ARBA00022729"/>
    </source>
</evidence>
<evidence type="ECO:0000256" key="2">
    <source>
        <dbReference type="ARBA" id="ARBA00005679"/>
    </source>
</evidence>
<keyword evidence="7" id="KW-0812">Transmembrane</keyword>
<dbReference type="Pfam" id="PF03227">
    <property type="entry name" value="GILT"/>
    <property type="match status" value="1"/>
</dbReference>
<proteinExistence type="inferred from homology"/>
<keyword evidence="7" id="KW-0472">Membrane</keyword>
<evidence type="ECO:0000313" key="9">
    <source>
        <dbReference type="Proteomes" id="UP001296104"/>
    </source>
</evidence>
<dbReference type="GO" id="GO:0005576">
    <property type="term" value="C:extracellular region"/>
    <property type="evidence" value="ECO:0007669"/>
    <property type="project" value="UniProtKB-SubCell"/>
</dbReference>
<keyword evidence="7" id="KW-1133">Transmembrane helix</keyword>
<dbReference type="AlphaFoldDB" id="A0AAI9E937"/>
<comment type="similarity">
    <text evidence="2">Belongs to the GILT family.</text>
</comment>